<dbReference type="GO" id="GO:0009236">
    <property type="term" value="P:cobalamin biosynthetic process"/>
    <property type="evidence" value="ECO:0007669"/>
    <property type="project" value="UniProtKB-UniPathway"/>
</dbReference>
<dbReference type="NCBIfam" id="TIGR01466">
    <property type="entry name" value="cobJ_cbiH"/>
    <property type="match status" value="1"/>
</dbReference>
<dbReference type="OrthoDB" id="9772960at2"/>
<organism evidence="7 8">
    <name type="scientific">Faecalibacterium prausnitzii</name>
    <dbReference type="NCBI Taxonomy" id="853"/>
    <lineage>
        <taxon>Bacteria</taxon>
        <taxon>Bacillati</taxon>
        <taxon>Bacillota</taxon>
        <taxon>Clostridia</taxon>
        <taxon>Eubacteriales</taxon>
        <taxon>Oscillospiraceae</taxon>
        <taxon>Faecalibacterium</taxon>
    </lineage>
</organism>
<keyword evidence="3 7" id="KW-0489">Methyltransferase</keyword>
<accession>A0A173R560</accession>
<sequence length="255" mass="27788">MLDVMEIDIDRPEKIVYVVGLGPGEPFYMTQQAANTLENVDAICGYKVYLDLIRDEFPCEEYYSTGMTQEIDRCRWALEKAHTGKRVALVCSGDAGVYGMASPLLELVPDYPDVAVEVVPGLTAALSGGAVLGAPLAHDFCVISLSDRLTPWEVIEKRLACAAMGDFCVALYNPSSKGRPDYLAKAVRILLENGKSADTVCGLVRNIGREGQTARVLTLAQLENTAVDMFTTVYIGNAATKQLGDRMVTPRGYHR</sequence>
<keyword evidence="5" id="KW-0949">S-adenosyl-L-methionine</keyword>
<dbReference type="InterPro" id="IPR051810">
    <property type="entry name" value="Precorrin_MeTrfase"/>
</dbReference>
<dbReference type="Pfam" id="PF00590">
    <property type="entry name" value="TP_methylase"/>
    <property type="match status" value="1"/>
</dbReference>
<evidence type="ECO:0000256" key="4">
    <source>
        <dbReference type="ARBA" id="ARBA00022679"/>
    </source>
</evidence>
<dbReference type="Proteomes" id="UP000095649">
    <property type="component" value="Unassembled WGS sequence"/>
</dbReference>
<evidence type="ECO:0000256" key="3">
    <source>
        <dbReference type="ARBA" id="ARBA00022603"/>
    </source>
</evidence>
<dbReference type="Gene3D" id="3.40.1010.10">
    <property type="entry name" value="Cobalt-precorrin-4 Transmethylase, Domain 1"/>
    <property type="match status" value="1"/>
</dbReference>
<evidence type="ECO:0000256" key="2">
    <source>
        <dbReference type="ARBA" id="ARBA00022573"/>
    </source>
</evidence>
<evidence type="ECO:0000313" key="7">
    <source>
        <dbReference type="EMBL" id="CUM72982.1"/>
    </source>
</evidence>
<evidence type="ECO:0000256" key="1">
    <source>
        <dbReference type="ARBA" id="ARBA00004953"/>
    </source>
</evidence>
<keyword evidence="4 7" id="KW-0808">Transferase</keyword>
<evidence type="ECO:0000313" key="8">
    <source>
        <dbReference type="Proteomes" id="UP000095649"/>
    </source>
</evidence>
<comment type="pathway">
    <text evidence="1">Cofactor biosynthesis; adenosylcobalamin biosynthesis.</text>
</comment>
<gene>
    <name evidence="7" type="primary">cbiH</name>
    <name evidence="7" type="ORF">ERS852582_00267</name>
</gene>
<protein>
    <submittedName>
        <fullName evidence="7">Cobalt-precorrin-3B C(17)-methyltransferase</fullName>
        <ecNumber evidence="7">2.1.1.-</ecNumber>
    </submittedName>
</protein>
<dbReference type="EMBL" id="CYXN01000001">
    <property type="protein sequence ID" value="CUM72982.1"/>
    <property type="molecule type" value="Genomic_DNA"/>
</dbReference>
<dbReference type="UniPathway" id="UPA00148"/>
<dbReference type="PANTHER" id="PTHR47036">
    <property type="entry name" value="COBALT-FACTOR III C(17)-METHYLTRANSFERASE-RELATED"/>
    <property type="match status" value="1"/>
</dbReference>
<reference evidence="7 8" key="1">
    <citation type="submission" date="2015-09" db="EMBL/GenBank/DDBJ databases">
        <authorList>
            <consortium name="Pathogen Informatics"/>
        </authorList>
    </citation>
    <scope>NUCLEOTIDE SEQUENCE [LARGE SCALE GENOMIC DNA]</scope>
    <source>
        <strain evidence="7 8">2789STDY5834970</strain>
    </source>
</reference>
<dbReference type="SUPFAM" id="SSF53790">
    <property type="entry name" value="Tetrapyrrole methylase"/>
    <property type="match status" value="1"/>
</dbReference>
<dbReference type="GO" id="GO:0008168">
    <property type="term" value="F:methyltransferase activity"/>
    <property type="evidence" value="ECO:0007669"/>
    <property type="project" value="UniProtKB-KW"/>
</dbReference>
<feature type="domain" description="Tetrapyrrole methylase" evidence="6">
    <location>
        <begin position="16"/>
        <end position="222"/>
    </location>
</feature>
<dbReference type="CDD" id="cd11646">
    <property type="entry name" value="Precorrin_3B_C17_MT"/>
    <property type="match status" value="1"/>
</dbReference>
<evidence type="ECO:0000256" key="5">
    <source>
        <dbReference type="ARBA" id="ARBA00022691"/>
    </source>
</evidence>
<dbReference type="InterPro" id="IPR014777">
    <property type="entry name" value="4pyrrole_Mease_sub1"/>
</dbReference>
<name>A0A173R560_9FIRM</name>
<dbReference type="EC" id="2.1.1.-" evidence="7"/>
<evidence type="ECO:0000259" key="6">
    <source>
        <dbReference type="Pfam" id="PF00590"/>
    </source>
</evidence>
<dbReference type="InterPro" id="IPR014776">
    <property type="entry name" value="4pyrrole_Mease_sub2"/>
</dbReference>
<dbReference type="GO" id="GO:0032259">
    <property type="term" value="P:methylation"/>
    <property type="evidence" value="ECO:0007669"/>
    <property type="project" value="UniProtKB-KW"/>
</dbReference>
<dbReference type="InterPro" id="IPR006363">
    <property type="entry name" value="Cbl_synth_CobJ/CibH_dom"/>
</dbReference>
<dbReference type="PANTHER" id="PTHR47036:SF1">
    <property type="entry name" value="COBALT-FACTOR III C(17)-METHYLTRANSFERASE-RELATED"/>
    <property type="match status" value="1"/>
</dbReference>
<proteinExistence type="predicted"/>
<dbReference type="Gene3D" id="3.30.950.10">
    <property type="entry name" value="Methyltransferase, Cobalt-precorrin-4 Transmethylase, Domain 2"/>
    <property type="match status" value="1"/>
</dbReference>
<keyword evidence="2" id="KW-0169">Cobalamin biosynthesis</keyword>
<dbReference type="InterPro" id="IPR000878">
    <property type="entry name" value="4pyrrol_Mease"/>
</dbReference>
<dbReference type="RefSeq" id="WP_055184616.1">
    <property type="nucleotide sequence ID" value="NZ_CYXN01000001.1"/>
</dbReference>
<dbReference type="AlphaFoldDB" id="A0A173R560"/>
<dbReference type="InterPro" id="IPR035996">
    <property type="entry name" value="4pyrrol_Methylase_sf"/>
</dbReference>